<evidence type="ECO:0000313" key="2">
    <source>
        <dbReference type="EMBL" id="MCQ8128840.1"/>
    </source>
</evidence>
<feature type="chain" id="PRO_5045446496" evidence="1">
    <location>
        <begin position="30"/>
        <end position="186"/>
    </location>
</feature>
<evidence type="ECO:0000313" key="3">
    <source>
        <dbReference type="Proteomes" id="UP001524586"/>
    </source>
</evidence>
<sequence>MMLFARKSFSPKQSLSLACLAALSGLMTACGGGDVNDLTNFIQDVKARPKGAIEPLPEKKIVESFVFKPEGLRDPFRPTEKNMDDAGLDVSGVSGIRPDTERRKEELEAFSLDSLRMMGTLKDQRGLWGLIRAKDGTIHSVQVGNHMGQNYGKIIRILEDKIELMEIVPDKPGTWREQQATLALVE</sequence>
<accession>A0ABT1U638</accession>
<evidence type="ECO:0000256" key="1">
    <source>
        <dbReference type="SAM" id="SignalP"/>
    </source>
</evidence>
<organism evidence="2 3">
    <name type="scientific">Methylomonas rivi</name>
    <dbReference type="NCBI Taxonomy" id="2952226"/>
    <lineage>
        <taxon>Bacteria</taxon>
        <taxon>Pseudomonadati</taxon>
        <taxon>Pseudomonadota</taxon>
        <taxon>Gammaproteobacteria</taxon>
        <taxon>Methylococcales</taxon>
        <taxon>Methylococcaceae</taxon>
        <taxon>Methylomonas</taxon>
    </lineage>
</organism>
<dbReference type="InterPro" id="IPR007446">
    <property type="entry name" value="PilP"/>
</dbReference>
<protein>
    <submittedName>
        <fullName evidence="2">Pilus assembly protein PilP</fullName>
    </submittedName>
</protein>
<dbReference type="PIRSF" id="PIRSF016481">
    <property type="entry name" value="Pilus_assembly_PilP"/>
    <property type="match status" value="1"/>
</dbReference>
<dbReference type="Proteomes" id="UP001524586">
    <property type="component" value="Unassembled WGS sequence"/>
</dbReference>
<dbReference type="EMBL" id="JANIBK010000044">
    <property type="protein sequence ID" value="MCQ8128840.1"/>
    <property type="molecule type" value="Genomic_DNA"/>
</dbReference>
<keyword evidence="1" id="KW-0732">Signal</keyword>
<gene>
    <name evidence="2" type="ORF">NP596_10265</name>
</gene>
<reference evidence="2 3" key="1">
    <citation type="submission" date="2022-07" db="EMBL/GenBank/DDBJ databases">
        <title>Methylomonas rivi sp. nov., Methylomonas rosea sp. nov., Methylomonas aureus sp. nov. and Methylomonas subterranea sp. nov., four novel methanotrophs isolated from a freshwater creek and the deep terrestrial subsurface.</title>
        <authorList>
            <person name="Abin C."/>
            <person name="Sankaranarayanan K."/>
            <person name="Garner C."/>
            <person name="Sindelar R."/>
            <person name="Kotary K."/>
            <person name="Garner R."/>
            <person name="Barclay S."/>
            <person name="Lawson P."/>
            <person name="Krumholz L."/>
        </authorList>
    </citation>
    <scope>NUCLEOTIDE SEQUENCE [LARGE SCALE GENOMIC DNA]</scope>
    <source>
        <strain evidence="2 3">WSC-6</strain>
    </source>
</reference>
<proteinExistence type="predicted"/>
<feature type="signal peptide" evidence="1">
    <location>
        <begin position="1"/>
        <end position="29"/>
    </location>
</feature>
<keyword evidence="3" id="KW-1185">Reference proteome</keyword>
<dbReference type="Pfam" id="PF04351">
    <property type="entry name" value="PilP"/>
    <property type="match status" value="1"/>
</dbReference>
<comment type="caution">
    <text evidence="2">The sequence shown here is derived from an EMBL/GenBank/DDBJ whole genome shotgun (WGS) entry which is preliminary data.</text>
</comment>
<dbReference type="PROSITE" id="PS51257">
    <property type="entry name" value="PROKAR_LIPOPROTEIN"/>
    <property type="match status" value="1"/>
</dbReference>
<name>A0ABT1U638_9GAMM</name>
<dbReference type="Gene3D" id="2.30.30.830">
    <property type="match status" value="1"/>
</dbReference>